<evidence type="ECO:0000313" key="1">
    <source>
        <dbReference type="EMBL" id="QCD93296.1"/>
    </source>
</evidence>
<accession>A0A4D6LZ99</accession>
<organism evidence="1 2">
    <name type="scientific">Vigna unguiculata</name>
    <name type="common">Cowpea</name>
    <dbReference type="NCBI Taxonomy" id="3917"/>
    <lineage>
        <taxon>Eukaryota</taxon>
        <taxon>Viridiplantae</taxon>
        <taxon>Streptophyta</taxon>
        <taxon>Embryophyta</taxon>
        <taxon>Tracheophyta</taxon>
        <taxon>Spermatophyta</taxon>
        <taxon>Magnoliopsida</taxon>
        <taxon>eudicotyledons</taxon>
        <taxon>Gunneridae</taxon>
        <taxon>Pentapetalae</taxon>
        <taxon>rosids</taxon>
        <taxon>fabids</taxon>
        <taxon>Fabales</taxon>
        <taxon>Fabaceae</taxon>
        <taxon>Papilionoideae</taxon>
        <taxon>50 kb inversion clade</taxon>
        <taxon>NPAAA clade</taxon>
        <taxon>indigoferoid/millettioid clade</taxon>
        <taxon>Phaseoleae</taxon>
        <taxon>Vigna</taxon>
    </lineage>
</organism>
<gene>
    <name evidence="1" type="ORF">DEO72_LG5g1369</name>
</gene>
<name>A0A4D6LZ99_VIGUN</name>
<dbReference type="Proteomes" id="UP000501690">
    <property type="component" value="Linkage Group LG5"/>
</dbReference>
<protein>
    <submittedName>
        <fullName evidence="1">Uncharacterized protein</fullName>
    </submittedName>
</protein>
<keyword evidence="2" id="KW-1185">Reference proteome</keyword>
<reference evidence="1 2" key="1">
    <citation type="submission" date="2019-04" db="EMBL/GenBank/DDBJ databases">
        <title>An improved genome assembly and genetic linkage map for asparagus bean, Vigna unguiculata ssp. sesquipedialis.</title>
        <authorList>
            <person name="Xia Q."/>
            <person name="Zhang R."/>
            <person name="Dong Y."/>
        </authorList>
    </citation>
    <scope>NUCLEOTIDE SEQUENCE [LARGE SCALE GENOMIC DNA]</scope>
    <source>
        <tissue evidence="1">Leaf</tissue>
    </source>
</reference>
<proteinExistence type="predicted"/>
<evidence type="ECO:0000313" key="2">
    <source>
        <dbReference type="Proteomes" id="UP000501690"/>
    </source>
</evidence>
<sequence length="91" mass="11096">MEARQRWLWTVDGAFRGEKTRMLRCRRRRILHSRFESLTWYMASVQFLTKVYYNRGRKVDSASVIEGTDVEKLVEIAKMSLRHYMFRFLDN</sequence>
<dbReference type="AlphaFoldDB" id="A0A4D6LZ99"/>
<dbReference type="EMBL" id="CP039349">
    <property type="protein sequence ID" value="QCD93296.1"/>
    <property type="molecule type" value="Genomic_DNA"/>
</dbReference>